<keyword evidence="1" id="KW-0812">Transmembrane</keyword>
<proteinExistence type="predicted"/>
<keyword evidence="3" id="KW-0449">Lipoprotein</keyword>
<evidence type="ECO:0000313" key="3">
    <source>
        <dbReference type="EMBL" id="STV79133.1"/>
    </source>
</evidence>
<feature type="transmembrane region" description="Helical" evidence="1">
    <location>
        <begin position="12"/>
        <end position="33"/>
    </location>
</feature>
<reference evidence="4 5" key="1">
    <citation type="submission" date="2018-06" db="EMBL/GenBank/DDBJ databases">
        <authorList>
            <consortium name="Pathogen Informatics"/>
            <person name="Doyle S."/>
        </authorList>
    </citation>
    <scope>NUCLEOTIDE SEQUENCE [LARGE SCALE GENOMIC DNA]</scope>
    <source>
        <strain evidence="3 4">NCTC11685</strain>
        <strain evidence="2 5">NCTC11694</strain>
    </source>
</reference>
<name>A0A7H4N644_9ENTR</name>
<evidence type="ECO:0000256" key="1">
    <source>
        <dbReference type="SAM" id="Phobius"/>
    </source>
</evidence>
<dbReference type="Proteomes" id="UP000254863">
    <property type="component" value="Unassembled WGS sequence"/>
</dbReference>
<sequence>MQSGQKTHKAMNLHALPLPLAVGDVMMAGIFLITTPPCVETLNMFKKILFPLVALFMLAGCATPPTTIDVSPKITLPQQDPSLMGVTVSINGADQRPDQALAKVTRDNQQVTLTASRDLRFLLQEVLEKQMTSRGYMIGPNGAVDLQIIVNKLYADVSQGNVRYNIATKADIAIVATAANGNKMTKNYRASYSVEGAFQASNKNIADAVNSVMTDTISDMAQDTSIHDFIKQNAR</sequence>
<comment type="caution">
    <text evidence="3">The sequence shown here is derived from an EMBL/GenBank/DDBJ whole genome shotgun (WGS) entry which is preliminary data.</text>
</comment>
<evidence type="ECO:0000313" key="5">
    <source>
        <dbReference type="Proteomes" id="UP000255050"/>
    </source>
</evidence>
<protein>
    <submittedName>
        <fullName evidence="3">Lipoprotein YajG</fullName>
    </submittedName>
</protein>
<evidence type="ECO:0000313" key="2">
    <source>
        <dbReference type="EMBL" id="STR41261.1"/>
    </source>
</evidence>
<dbReference type="NCBIfam" id="NF008637">
    <property type="entry name" value="PRK11627.1"/>
    <property type="match status" value="1"/>
</dbReference>
<accession>A0A7H4N644</accession>
<dbReference type="AlphaFoldDB" id="A0A7H4N644"/>
<keyword evidence="1" id="KW-1133">Transmembrane helix</keyword>
<gene>
    <name evidence="3" type="ORF">NCTC11685_02528</name>
    <name evidence="2" type="ORF">NCTC11694_02443</name>
</gene>
<evidence type="ECO:0000313" key="4">
    <source>
        <dbReference type="Proteomes" id="UP000254863"/>
    </source>
</evidence>
<dbReference type="EMBL" id="UGMS01000001">
    <property type="protein sequence ID" value="STV79133.1"/>
    <property type="molecule type" value="Genomic_DNA"/>
</dbReference>
<keyword evidence="1" id="KW-0472">Membrane</keyword>
<dbReference type="EMBL" id="UGJR01000002">
    <property type="protein sequence ID" value="STR41261.1"/>
    <property type="molecule type" value="Genomic_DNA"/>
</dbReference>
<organism evidence="3 4">
    <name type="scientific">Klebsiella michiganensis</name>
    <dbReference type="NCBI Taxonomy" id="1134687"/>
    <lineage>
        <taxon>Bacteria</taxon>
        <taxon>Pseudomonadati</taxon>
        <taxon>Pseudomonadota</taxon>
        <taxon>Gammaproteobacteria</taxon>
        <taxon>Enterobacterales</taxon>
        <taxon>Enterobacteriaceae</taxon>
        <taxon>Klebsiella/Raoultella group</taxon>
        <taxon>Klebsiella</taxon>
    </lineage>
</organism>
<dbReference type="Pfam" id="PF03923">
    <property type="entry name" value="Lipoprotein_16"/>
    <property type="match status" value="1"/>
</dbReference>
<dbReference type="Proteomes" id="UP000255050">
    <property type="component" value="Unassembled WGS sequence"/>
</dbReference>
<dbReference type="InterPro" id="IPR005619">
    <property type="entry name" value="Uncharacterised_YajG"/>
</dbReference>